<reference evidence="1 2" key="1">
    <citation type="journal article" date="2018" name="Sci. Rep.">
        <title>Characterisation of pathogen-specific regions and novel effector candidates in Fusarium oxysporum f. sp. cepae.</title>
        <authorList>
            <person name="Armitage A.D."/>
            <person name="Taylor A."/>
            <person name="Sobczyk M.K."/>
            <person name="Baxter L."/>
            <person name="Greenfield B.P."/>
            <person name="Bates H.J."/>
            <person name="Wilson F."/>
            <person name="Jackson A.C."/>
            <person name="Ott S."/>
            <person name="Harrison R.J."/>
            <person name="Clarkson J.P."/>
        </authorList>
    </citation>
    <scope>NUCLEOTIDE SEQUENCE [LARGE SCALE GENOMIC DNA]</scope>
    <source>
        <strain evidence="1 2">Fo_A13</strain>
    </source>
</reference>
<dbReference type="Proteomes" id="UP000285084">
    <property type="component" value="Unassembled WGS sequence"/>
</dbReference>
<gene>
    <name evidence="1" type="ORF">BFJ69_g13267</name>
</gene>
<evidence type="ECO:0000313" key="1">
    <source>
        <dbReference type="EMBL" id="RKK68841.1"/>
    </source>
</evidence>
<proteinExistence type="predicted"/>
<organism evidence="1 2">
    <name type="scientific">Fusarium oxysporum</name>
    <name type="common">Fusarium vascular wilt</name>
    <dbReference type="NCBI Taxonomy" id="5507"/>
    <lineage>
        <taxon>Eukaryota</taxon>
        <taxon>Fungi</taxon>
        <taxon>Dikarya</taxon>
        <taxon>Ascomycota</taxon>
        <taxon>Pezizomycotina</taxon>
        <taxon>Sordariomycetes</taxon>
        <taxon>Hypocreomycetidae</taxon>
        <taxon>Hypocreales</taxon>
        <taxon>Nectriaceae</taxon>
        <taxon>Fusarium</taxon>
        <taxon>Fusarium oxysporum species complex</taxon>
    </lineage>
</organism>
<dbReference type="EMBL" id="MRCX01000174">
    <property type="protein sequence ID" value="RKK68841.1"/>
    <property type="molecule type" value="Genomic_DNA"/>
</dbReference>
<sequence length="83" mass="9056">MLINYGAQHLGPELSSGIRACGTCTFIPTRTIGRRATLVQSPASMLYEEDPCKPNDPPLCKCRNNDLFASVTCSLTITTYDSE</sequence>
<comment type="caution">
    <text evidence="1">The sequence shown here is derived from an EMBL/GenBank/DDBJ whole genome shotgun (WGS) entry which is preliminary data.</text>
</comment>
<evidence type="ECO:0000313" key="2">
    <source>
        <dbReference type="Proteomes" id="UP000285084"/>
    </source>
</evidence>
<name>A0A420ML97_FUSOX</name>
<accession>A0A420ML97</accession>
<dbReference type="AlphaFoldDB" id="A0A420ML97"/>
<protein>
    <submittedName>
        <fullName evidence="1">Uncharacterized protein</fullName>
    </submittedName>
</protein>